<keyword evidence="3" id="KW-1185">Reference proteome</keyword>
<dbReference type="Proteomes" id="UP000319383">
    <property type="component" value="Chromosome"/>
</dbReference>
<dbReference type="Gene3D" id="1.10.3210.10">
    <property type="entry name" value="Hypothetical protein af1432"/>
    <property type="match status" value="1"/>
</dbReference>
<name>A0A517ZXK0_9PLAN</name>
<dbReference type="SUPFAM" id="SSF109604">
    <property type="entry name" value="HD-domain/PDEase-like"/>
    <property type="match status" value="1"/>
</dbReference>
<dbReference type="AlphaFoldDB" id="A0A517ZXK0"/>
<evidence type="ECO:0000313" key="2">
    <source>
        <dbReference type="EMBL" id="QDU47190.1"/>
    </source>
</evidence>
<organism evidence="2 3">
    <name type="scientific">Symmachiella dynata</name>
    <dbReference type="NCBI Taxonomy" id="2527995"/>
    <lineage>
        <taxon>Bacteria</taxon>
        <taxon>Pseudomonadati</taxon>
        <taxon>Planctomycetota</taxon>
        <taxon>Planctomycetia</taxon>
        <taxon>Planctomycetales</taxon>
        <taxon>Planctomycetaceae</taxon>
        <taxon>Symmachiella</taxon>
    </lineage>
</organism>
<gene>
    <name evidence="2" type="ORF">Mal52_57180</name>
</gene>
<dbReference type="EMBL" id="CP036276">
    <property type="protein sequence ID" value="QDU47190.1"/>
    <property type="molecule type" value="Genomic_DNA"/>
</dbReference>
<dbReference type="KEGG" id="sdyn:Mal52_57180"/>
<reference evidence="2 3" key="1">
    <citation type="submission" date="2019-02" db="EMBL/GenBank/DDBJ databases">
        <title>Deep-cultivation of Planctomycetes and their phenomic and genomic characterization uncovers novel biology.</title>
        <authorList>
            <person name="Wiegand S."/>
            <person name="Jogler M."/>
            <person name="Boedeker C."/>
            <person name="Pinto D."/>
            <person name="Vollmers J."/>
            <person name="Rivas-Marin E."/>
            <person name="Kohn T."/>
            <person name="Peeters S.H."/>
            <person name="Heuer A."/>
            <person name="Rast P."/>
            <person name="Oberbeckmann S."/>
            <person name="Bunk B."/>
            <person name="Jeske O."/>
            <person name="Meyerdierks A."/>
            <person name="Storesund J.E."/>
            <person name="Kallscheuer N."/>
            <person name="Luecker S."/>
            <person name="Lage O.M."/>
            <person name="Pohl T."/>
            <person name="Merkel B.J."/>
            <person name="Hornburger P."/>
            <person name="Mueller R.-W."/>
            <person name="Bruemmer F."/>
            <person name="Labrenz M."/>
            <person name="Spormann A.M."/>
            <person name="Op den Camp H."/>
            <person name="Overmann J."/>
            <person name="Amann R."/>
            <person name="Jetten M.S.M."/>
            <person name="Mascher T."/>
            <person name="Medema M.H."/>
            <person name="Devos D.P."/>
            <person name="Kaster A.-K."/>
            <person name="Ovreas L."/>
            <person name="Rohde M."/>
            <person name="Galperin M.Y."/>
            <person name="Jogler C."/>
        </authorList>
    </citation>
    <scope>NUCLEOTIDE SEQUENCE [LARGE SCALE GENOMIC DNA]</scope>
    <source>
        <strain evidence="2 3">Mal52</strain>
    </source>
</reference>
<dbReference type="PANTHER" id="PTHR33525">
    <property type="match status" value="1"/>
</dbReference>
<accession>A0A517ZXK0</accession>
<feature type="domain" description="HDOD" evidence="1">
    <location>
        <begin position="20"/>
        <end position="213"/>
    </location>
</feature>
<evidence type="ECO:0000313" key="3">
    <source>
        <dbReference type="Proteomes" id="UP000319383"/>
    </source>
</evidence>
<sequence>MIAPTPNRAIDGFLDRMDQLHSAPQVAQKILLLTRDSDFDVRTVAQCIESDPALSAKILRVANSSRYGLRHKVTSVRQAVAFIGQRSLRLIALTFGLVESMTRGARGKQYSEFWRRSLTIATVAAELAKLKKELNADEAYSAGLLADMGELIFAQLEPERFFNIVDQHPHGLELLKAEREEFGFAHPELGARLLQRWELPEELIEAVALHHVEGEETELLTVAVHAGDLMAHALWTPDNKYVAASQELLAAEFGIDLDAYIALAVTCQREIDENAKMFGISLEGTIDCELLLEEARRTHNEASLEAALDLDSLTSAIEDTSV</sequence>
<proteinExistence type="predicted"/>
<dbReference type="PANTHER" id="PTHR33525:SF3">
    <property type="entry name" value="RIBONUCLEASE Y"/>
    <property type="match status" value="1"/>
</dbReference>
<evidence type="ECO:0000259" key="1">
    <source>
        <dbReference type="PROSITE" id="PS51833"/>
    </source>
</evidence>
<dbReference type="InterPro" id="IPR013976">
    <property type="entry name" value="HDOD"/>
</dbReference>
<dbReference type="RefSeq" id="WP_145379917.1">
    <property type="nucleotide sequence ID" value="NZ_CP036276.1"/>
</dbReference>
<dbReference type="InterPro" id="IPR052340">
    <property type="entry name" value="RNase_Y/CdgJ"/>
</dbReference>
<protein>
    <submittedName>
        <fullName evidence="2">Phosphodiesterase</fullName>
    </submittedName>
</protein>
<dbReference type="PROSITE" id="PS51833">
    <property type="entry name" value="HDOD"/>
    <property type="match status" value="1"/>
</dbReference>
<dbReference type="Pfam" id="PF08668">
    <property type="entry name" value="HDOD"/>
    <property type="match status" value="1"/>
</dbReference>